<keyword evidence="4" id="KW-1185">Reference proteome</keyword>
<gene>
    <name evidence="3" type="ORF">E4M00_08905</name>
</gene>
<dbReference type="InterPro" id="IPR023393">
    <property type="entry name" value="START-like_dom_sf"/>
</dbReference>
<evidence type="ECO:0000313" key="4">
    <source>
        <dbReference type="Proteomes" id="UP000298127"/>
    </source>
</evidence>
<comment type="caution">
    <text evidence="3">The sequence shown here is derived from an EMBL/GenBank/DDBJ whole genome shotgun (WGS) entry which is preliminary data.</text>
</comment>
<organism evidence="3 4">
    <name type="scientific">Orlajensenia leifsoniae</name>
    <dbReference type="NCBI Taxonomy" id="2561933"/>
    <lineage>
        <taxon>Bacteria</taxon>
        <taxon>Bacillati</taxon>
        <taxon>Actinomycetota</taxon>
        <taxon>Actinomycetes</taxon>
        <taxon>Micrococcales</taxon>
        <taxon>Microbacteriaceae</taxon>
        <taxon>Orlajensenia</taxon>
    </lineage>
</organism>
<evidence type="ECO:0000313" key="3">
    <source>
        <dbReference type="EMBL" id="TFV98137.1"/>
    </source>
</evidence>
<comment type="similarity">
    <text evidence="1">Belongs to the AHA1 family.</text>
</comment>
<evidence type="ECO:0000256" key="1">
    <source>
        <dbReference type="ARBA" id="ARBA00006817"/>
    </source>
</evidence>
<feature type="domain" description="Activator of Hsp90 ATPase homologue 1/2-like C-terminal" evidence="2">
    <location>
        <begin position="111"/>
        <end position="221"/>
    </location>
</feature>
<dbReference type="Pfam" id="PF08327">
    <property type="entry name" value="AHSA1"/>
    <property type="match status" value="1"/>
</dbReference>
<dbReference type="InterPro" id="IPR013538">
    <property type="entry name" value="ASHA1/2-like_C"/>
</dbReference>
<dbReference type="EMBL" id="SPQZ01000003">
    <property type="protein sequence ID" value="TFV98137.1"/>
    <property type="molecule type" value="Genomic_DNA"/>
</dbReference>
<protein>
    <recommendedName>
        <fullName evidence="2">Activator of Hsp90 ATPase homologue 1/2-like C-terminal domain-containing protein</fullName>
    </recommendedName>
</protein>
<name>A0A4Y9R0W0_9MICO</name>
<dbReference type="AlphaFoldDB" id="A0A4Y9R0W0"/>
<proteinExistence type="inferred from homology"/>
<dbReference type="SUPFAM" id="SSF55961">
    <property type="entry name" value="Bet v1-like"/>
    <property type="match status" value="1"/>
</dbReference>
<sequence length="251" mass="28162">MRPASQAHAEERSLSRKTPLPDWCESALAGVLDLLLMGTLYGTAARRVGSVSCRGATPVHPRHHYPPGGIRRTLKNAGDVATEVSMSVRPTGRLAHRPDGLYLLIDRLFSAPIEDVWYSLTNPTFMQRWIGTYTGNPSTGAVRFLMSAEPDAEWEYTTIRECDPPHRFLAEVGTGDDMWHVFCHLHEAGGRTTLTLGQRMHASSDAATMGPGWDYYLDRLIAAREDRPLPQWEHYYPAHSEYYRDLVVPTA</sequence>
<reference evidence="3 4" key="1">
    <citation type="journal article" date="2018" name="J. Microbiol.">
        <title>Leifsonia flava sp. nov., a novel actinobacterium isolated from the rhizosphere of Aquilegia viridiflora.</title>
        <authorList>
            <person name="Cai Y."/>
            <person name="Tao W.Z."/>
            <person name="Ma Y.J."/>
            <person name="Cheng J."/>
            <person name="Zhang M.Y."/>
            <person name="Zhang Y.X."/>
        </authorList>
    </citation>
    <scope>NUCLEOTIDE SEQUENCE [LARGE SCALE GENOMIC DNA]</scope>
    <source>
        <strain evidence="3 4">SYP-B2174</strain>
    </source>
</reference>
<dbReference type="Gene3D" id="3.30.530.20">
    <property type="match status" value="1"/>
</dbReference>
<accession>A0A4Y9R0W0</accession>
<evidence type="ECO:0000259" key="2">
    <source>
        <dbReference type="Pfam" id="PF08327"/>
    </source>
</evidence>
<dbReference type="Proteomes" id="UP000298127">
    <property type="component" value="Unassembled WGS sequence"/>
</dbReference>